<keyword evidence="7 8" id="KW-0670">Pyruvate</keyword>
<feature type="chain" id="PRO_5023526625" description="S-adenosylmethionine decarboxylase beta chain" evidence="8">
    <location>
        <begin position="1"/>
        <end position="61"/>
    </location>
</feature>
<dbReference type="SUPFAM" id="SSF56276">
    <property type="entry name" value="S-adenosylmethionine decarboxylase"/>
    <property type="match status" value="1"/>
</dbReference>
<dbReference type="HAMAP" id="MF_00464">
    <property type="entry name" value="AdoMetDC_1"/>
    <property type="match status" value="1"/>
</dbReference>
<dbReference type="InterPro" id="IPR003826">
    <property type="entry name" value="AdoMetDC_fam_prok"/>
</dbReference>
<dbReference type="EC" id="4.1.1.50" evidence="8"/>
<evidence type="ECO:0000256" key="7">
    <source>
        <dbReference type="ARBA" id="ARBA00023317"/>
    </source>
</evidence>
<gene>
    <name evidence="9" type="primary">speD</name>
    <name evidence="8" type="synonym">speH</name>
    <name evidence="9" type="ORF">DRO07_02600</name>
</gene>
<dbReference type="NCBIfam" id="TIGR03330">
    <property type="entry name" value="SAM_DCase_Bsu"/>
    <property type="match status" value="1"/>
</dbReference>
<evidence type="ECO:0000313" key="10">
    <source>
        <dbReference type="Proteomes" id="UP000277633"/>
    </source>
</evidence>
<keyword evidence="1 8" id="KW-0210">Decarboxylase</keyword>
<feature type="modified residue" description="Pyruvic acid (Ser); by autocatalysis" evidence="8">
    <location>
        <position position="62"/>
    </location>
</feature>
<feature type="chain" id="PRO_5023526624" description="S-adenosylmethionine decarboxylase alpha chain" evidence="8">
    <location>
        <begin position="62"/>
        <end position="124"/>
    </location>
</feature>
<evidence type="ECO:0000256" key="8">
    <source>
        <dbReference type="HAMAP-Rule" id="MF_00464"/>
    </source>
</evidence>
<keyword evidence="3 8" id="KW-0620">Polyamine biosynthesis</keyword>
<dbReference type="PANTHER" id="PTHR33866">
    <property type="entry name" value="S-ADENOSYLMETHIONINE DECARBOXYLASE PROENZYME"/>
    <property type="match status" value="1"/>
</dbReference>
<keyword evidence="2 8" id="KW-0068">Autocatalytic cleavage</keyword>
<evidence type="ECO:0000256" key="2">
    <source>
        <dbReference type="ARBA" id="ARBA00022813"/>
    </source>
</evidence>
<comment type="caution">
    <text evidence="9">The sequence shown here is derived from an EMBL/GenBank/DDBJ whole genome shotgun (WGS) entry which is preliminary data.</text>
</comment>
<comment type="catalytic activity">
    <reaction evidence="8">
        <text>S-adenosyl-L-methionine + H(+) = S-adenosyl 3-(methylsulfanyl)propylamine + CO2</text>
        <dbReference type="Rhea" id="RHEA:15981"/>
        <dbReference type="ChEBI" id="CHEBI:15378"/>
        <dbReference type="ChEBI" id="CHEBI:16526"/>
        <dbReference type="ChEBI" id="CHEBI:57443"/>
        <dbReference type="ChEBI" id="CHEBI:59789"/>
        <dbReference type="EC" id="4.1.1.50"/>
    </reaction>
</comment>
<feature type="active site" description="Proton acceptor; for processing activity" evidence="8">
    <location>
        <position position="67"/>
    </location>
</feature>
<proteinExistence type="inferred from homology"/>
<evidence type="ECO:0000256" key="3">
    <source>
        <dbReference type="ARBA" id="ARBA00023115"/>
    </source>
</evidence>
<comment type="function">
    <text evidence="8">Catalyzes the decarboxylation of S-adenosylmethionine to S-adenosylmethioninamine (dcAdoMet), the propylamine donor required for the synthesis of the polyamines spermine and spermidine from the diamine putrescine.</text>
</comment>
<evidence type="ECO:0000313" key="9">
    <source>
        <dbReference type="EMBL" id="RLG69223.1"/>
    </source>
</evidence>
<name>A0A497JF86_9ARCH</name>
<dbReference type="InterPro" id="IPR016067">
    <property type="entry name" value="S-AdoMet_deCO2ase_core"/>
</dbReference>
<dbReference type="AlphaFoldDB" id="A0A497JF86"/>
<dbReference type="GO" id="GO:0004014">
    <property type="term" value="F:adenosylmethionine decarboxylase activity"/>
    <property type="evidence" value="ECO:0007669"/>
    <property type="project" value="UniProtKB-UniRule"/>
</dbReference>
<comment type="pathway">
    <text evidence="8">Amine and polyamine biosynthesis; S-adenosylmethioninamine biosynthesis; S-adenosylmethioninamine from S-adenosyl-L-methionine: step 1/1.</text>
</comment>
<evidence type="ECO:0000256" key="5">
    <source>
        <dbReference type="ARBA" id="ARBA00023239"/>
    </source>
</evidence>
<evidence type="ECO:0000256" key="6">
    <source>
        <dbReference type="ARBA" id="ARBA00023270"/>
    </source>
</evidence>
<comment type="subunit">
    <text evidence="8">Heterotetramer of two alpha and two beta chains arranged as a dimer of alpha/beta heterodimers.</text>
</comment>
<dbReference type="GO" id="GO:0008295">
    <property type="term" value="P:spermidine biosynthetic process"/>
    <property type="evidence" value="ECO:0007669"/>
    <property type="project" value="UniProtKB-UniRule"/>
</dbReference>
<keyword evidence="5 8" id="KW-0456">Lyase</keyword>
<feature type="active site" description="Schiff-base intermediate with substrate; via pyruvic acid" evidence="8">
    <location>
        <position position="62"/>
    </location>
</feature>
<dbReference type="InterPro" id="IPR017716">
    <property type="entry name" value="S-AdoMet_deCOase_pro-enz"/>
</dbReference>
<feature type="site" description="Cleavage (non-hydrolytic); by autolysis" evidence="8">
    <location>
        <begin position="61"/>
        <end position="62"/>
    </location>
</feature>
<keyword evidence="8" id="KW-0949">S-adenosyl-L-methionine</keyword>
<sequence length="124" mass="14200">MTMGMHIIMELYGCPAELIAHVPSVKHIFDEIIRKANINRISEAYHQFKPYGVTGIVLLEESHISVHTWPEFGYVAMDIYTCGSEEKAIKAAKIAEKLFMPEKVLKKELIRGLEHETSLARRFL</sequence>
<keyword evidence="6 8" id="KW-0704">Schiff base</keyword>
<dbReference type="Proteomes" id="UP000277633">
    <property type="component" value="Unassembled WGS sequence"/>
</dbReference>
<comment type="similarity">
    <text evidence="8">Belongs to the prokaryotic AdoMetDC family. Type 1 subfamily.</text>
</comment>
<evidence type="ECO:0000256" key="4">
    <source>
        <dbReference type="ARBA" id="ARBA00023145"/>
    </source>
</evidence>
<keyword evidence="8" id="KW-0745">Spermidine biosynthesis</keyword>
<feature type="active site" description="Proton donor; for catalytic activity" evidence="8">
    <location>
        <position position="82"/>
    </location>
</feature>
<dbReference type="PANTHER" id="PTHR33866:SF2">
    <property type="entry name" value="S-ADENOSYLMETHIONINE DECARBOXYLASE PROENZYME"/>
    <property type="match status" value="1"/>
</dbReference>
<reference evidence="9 10" key="1">
    <citation type="submission" date="2018-06" db="EMBL/GenBank/DDBJ databases">
        <title>Extensive metabolic versatility and redundancy in microbially diverse, dynamic hydrothermal sediments.</title>
        <authorList>
            <person name="Dombrowski N."/>
            <person name="Teske A."/>
            <person name="Baker B.J."/>
        </authorList>
    </citation>
    <scope>NUCLEOTIDE SEQUENCE [LARGE SCALE GENOMIC DNA]</scope>
    <source>
        <strain evidence="9">B9_G13</strain>
    </source>
</reference>
<dbReference type="UniPathway" id="UPA00331">
    <property type="reaction ID" value="UER00451"/>
</dbReference>
<accession>A0A497JF86</accession>
<protein>
    <recommendedName>
        <fullName evidence="8">S-adenosylmethionine decarboxylase proenzyme</fullName>
        <shortName evidence="8">AdoMetDC</shortName>
        <shortName evidence="8">SAMDC</shortName>
        <ecNumber evidence="8">4.1.1.50</ecNumber>
    </recommendedName>
    <component>
        <recommendedName>
            <fullName evidence="8">S-adenosylmethionine decarboxylase beta chain</fullName>
        </recommendedName>
    </component>
    <component>
        <recommendedName>
            <fullName evidence="8">S-adenosylmethionine decarboxylase alpha chain</fullName>
        </recommendedName>
    </component>
</protein>
<keyword evidence="4 8" id="KW-0865">Zymogen</keyword>
<comment type="cofactor">
    <cofactor evidence="8">
        <name>pyruvate</name>
        <dbReference type="ChEBI" id="CHEBI:15361"/>
    </cofactor>
    <text evidence="8">Binds 1 pyruvoyl group covalently per subunit.</text>
</comment>
<evidence type="ECO:0000256" key="1">
    <source>
        <dbReference type="ARBA" id="ARBA00022793"/>
    </source>
</evidence>
<organism evidence="9 10">
    <name type="scientific">Candidatus Iainarchaeum sp</name>
    <dbReference type="NCBI Taxonomy" id="3101447"/>
    <lineage>
        <taxon>Archaea</taxon>
        <taxon>Candidatus Iainarchaeota</taxon>
        <taxon>Candidatus Iainarchaeia</taxon>
        <taxon>Candidatus Iainarchaeales</taxon>
        <taxon>Candidatus Iainarchaeaceae</taxon>
        <taxon>Candidatus Iainarchaeum</taxon>
    </lineage>
</organism>
<dbReference type="GO" id="GO:0005829">
    <property type="term" value="C:cytosol"/>
    <property type="evidence" value="ECO:0007669"/>
    <property type="project" value="TreeGrafter"/>
</dbReference>
<dbReference type="EMBL" id="QMWO01000090">
    <property type="protein sequence ID" value="RLG69223.1"/>
    <property type="molecule type" value="Genomic_DNA"/>
</dbReference>
<dbReference type="Gene3D" id="3.60.90.10">
    <property type="entry name" value="S-adenosylmethionine decarboxylase"/>
    <property type="match status" value="1"/>
</dbReference>
<dbReference type="Pfam" id="PF02675">
    <property type="entry name" value="AdoMet_dc"/>
    <property type="match status" value="1"/>
</dbReference>
<comment type="PTM">
    <text evidence="8">Is synthesized initially as an inactive proenzyme. Formation of the active enzyme involves a self-maturation process in which the active site pyruvoyl group is generated from an internal serine residue via an autocatalytic post-translational modification. Two non-identical subunits are generated from the proenzyme in this reaction, and the pyruvate is formed at the N-terminus of the alpha chain, which is derived from the carboxyl end of the proenzyme. The post-translation cleavage follows an unusual pathway, termed non-hydrolytic serinolysis, in which the side chain hydroxyl group of the serine supplies its oxygen atom to form the C-terminus of the beta chain, while the remainder of the serine residue undergoes an oxidative deamination to produce ammonia and the pyruvoyl group blocking the N-terminus of the alpha chain.</text>
</comment>